<proteinExistence type="predicted"/>
<organism evidence="1 2">
    <name type="scientific">Chryseobacterium koreense CCUG 49689</name>
    <dbReference type="NCBI Taxonomy" id="1304281"/>
    <lineage>
        <taxon>Bacteria</taxon>
        <taxon>Pseudomonadati</taxon>
        <taxon>Bacteroidota</taxon>
        <taxon>Flavobacteriia</taxon>
        <taxon>Flavobacteriales</taxon>
        <taxon>Weeksellaceae</taxon>
        <taxon>Chryseobacterium group</taxon>
        <taxon>Chryseobacterium</taxon>
    </lineage>
</organism>
<dbReference type="AlphaFoldDB" id="A0A0J7LP44"/>
<reference evidence="1 2" key="1">
    <citation type="journal article" date="2004" name="Int. J. Syst. Evol. Microbiol.">
        <title>Kaistella koreensis gen. nov., sp. nov., a novel member of the Chryseobacterium-Bergeyella-Riemerella branch.</title>
        <authorList>
            <person name="Kim M.K."/>
            <person name="Im W.T."/>
            <person name="Shin Y.K."/>
            <person name="Lim J.H."/>
            <person name="Kim S.H."/>
            <person name="Lee B.C."/>
            <person name="Park M.Y."/>
            <person name="Lee K.Y."/>
            <person name="Lee S.T."/>
        </authorList>
    </citation>
    <scope>NUCLEOTIDE SEQUENCE [LARGE SCALE GENOMIC DNA]</scope>
    <source>
        <strain evidence="1 2">CCUG 49689</strain>
    </source>
</reference>
<comment type="caution">
    <text evidence="1">The sequence shown here is derived from an EMBL/GenBank/DDBJ whole genome shotgun (WGS) entry which is preliminary data.</text>
</comment>
<gene>
    <name evidence="1" type="ORF">ACM44_09445</name>
</gene>
<dbReference type="EMBL" id="LFNG01000012">
    <property type="protein sequence ID" value="KMQ70850.1"/>
    <property type="molecule type" value="Genomic_DNA"/>
</dbReference>
<dbReference type="PATRIC" id="fig|1304281.5.peg.2036"/>
<evidence type="ECO:0000313" key="2">
    <source>
        <dbReference type="Proteomes" id="UP000035900"/>
    </source>
</evidence>
<accession>A0A0J7LP44</accession>
<evidence type="ECO:0000313" key="1">
    <source>
        <dbReference type="EMBL" id="KMQ70850.1"/>
    </source>
</evidence>
<name>A0A0J7LP44_9FLAO</name>
<keyword evidence="2" id="KW-1185">Reference proteome</keyword>
<sequence length="88" mass="10478">MMKYTLTNRKKSIFARNNSDFVTWMRKSDLQHWSSNKEFIDGYSRRKSLFEKIFLSSESEDSFVSDLIKNKLLEISKPKANFLSVLKF</sequence>
<protein>
    <submittedName>
        <fullName evidence="1">Uncharacterized protein</fullName>
    </submittedName>
</protein>
<dbReference type="Proteomes" id="UP000035900">
    <property type="component" value="Unassembled WGS sequence"/>
</dbReference>